<evidence type="ECO:0000259" key="1">
    <source>
        <dbReference type="Pfam" id="PF13304"/>
    </source>
</evidence>
<dbReference type="PANTHER" id="PTHR43581:SF2">
    <property type="entry name" value="EXCINUCLEASE ATPASE SUBUNIT"/>
    <property type="match status" value="1"/>
</dbReference>
<dbReference type="PIRSF" id="PIRSF034888">
    <property type="entry name" value="P-loop_UCP034888"/>
    <property type="match status" value="1"/>
</dbReference>
<feature type="domain" description="ATPase AAA-type core" evidence="1">
    <location>
        <begin position="23"/>
        <end position="278"/>
    </location>
</feature>
<organism evidence="2 3">
    <name type="scientific">Yersinia enterocolitica</name>
    <dbReference type="NCBI Taxonomy" id="630"/>
    <lineage>
        <taxon>Bacteria</taxon>
        <taxon>Pseudomonadati</taxon>
        <taxon>Pseudomonadota</taxon>
        <taxon>Gammaproteobacteria</taxon>
        <taxon>Enterobacterales</taxon>
        <taxon>Yersiniaceae</taxon>
        <taxon>Yersinia</taxon>
    </lineage>
</organism>
<dbReference type="Gene3D" id="3.40.50.300">
    <property type="entry name" value="P-loop containing nucleotide triphosphate hydrolases"/>
    <property type="match status" value="1"/>
</dbReference>
<protein>
    <submittedName>
        <fullName evidence="2">Uncharacterized conserved protein</fullName>
    </submittedName>
</protein>
<dbReference type="Pfam" id="PF13304">
    <property type="entry name" value="AAA_21"/>
    <property type="match status" value="1"/>
</dbReference>
<sequence>MINRIDIQGFKSIDNEFLKLAPLTILTGTNSSGKSTVIQALLLIFKNSVHMNRFSMDEITRYLSDFSSIRNKNTNAREINLSVETTNKENISLRISSTDILFNPSELYVYESNSDEVKPEFFYLNANRIGPQEQVTVTERKVGNSAEFIFNYFEKVKRNPLSEGLVYFEGSSTIDFQVSKWLSYITETESKLVTEQVSTNHINISFDMGGIKDISPLNLGSGISYVTKVIILCLIAKKGDLIIIENPEIHLHPKAQAKLGVFLTFIANSGIQLIIETHCEHLINKIAYQIYNDKIPDKNVVIHYKGSVNETFQTLNIDENGEFNNEHGCIISFPKGFFDATLANLMEMR</sequence>
<dbReference type="SUPFAM" id="SSF52540">
    <property type="entry name" value="P-loop containing nucleoside triphosphate hydrolases"/>
    <property type="match status" value="1"/>
</dbReference>
<name>A0A0H5GB42_YEREN</name>
<evidence type="ECO:0000313" key="3">
    <source>
        <dbReference type="Proteomes" id="UP000048841"/>
    </source>
</evidence>
<dbReference type="InterPro" id="IPR027417">
    <property type="entry name" value="P-loop_NTPase"/>
</dbReference>
<dbReference type="EMBL" id="CGBR01000001">
    <property type="protein sequence ID" value="CFQ51210.1"/>
    <property type="molecule type" value="Genomic_DNA"/>
</dbReference>
<dbReference type="Proteomes" id="UP000048841">
    <property type="component" value="Unassembled WGS sequence"/>
</dbReference>
<dbReference type="RefSeq" id="WP_023160468.1">
    <property type="nucleotide sequence ID" value="NZ_CGBR01000001.1"/>
</dbReference>
<evidence type="ECO:0000313" key="2">
    <source>
        <dbReference type="EMBL" id="CFQ51210.1"/>
    </source>
</evidence>
<dbReference type="InterPro" id="IPR003959">
    <property type="entry name" value="ATPase_AAA_core"/>
</dbReference>
<dbReference type="GO" id="GO:0016887">
    <property type="term" value="F:ATP hydrolysis activity"/>
    <property type="evidence" value="ECO:0007669"/>
    <property type="project" value="InterPro"/>
</dbReference>
<dbReference type="InterPro" id="IPR014592">
    <property type="entry name" value="P-loop_UCP034888"/>
</dbReference>
<gene>
    <name evidence="2" type="ORF">ERS137941_00230</name>
</gene>
<dbReference type="GO" id="GO:0005524">
    <property type="term" value="F:ATP binding"/>
    <property type="evidence" value="ECO:0007669"/>
    <property type="project" value="InterPro"/>
</dbReference>
<dbReference type="PANTHER" id="PTHR43581">
    <property type="entry name" value="ATP/GTP PHOSPHATASE"/>
    <property type="match status" value="1"/>
</dbReference>
<proteinExistence type="predicted"/>
<accession>A0A0H5GB42</accession>
<dbReference type="AlphaFoldDB" id="A0A0H5GB42"/>
<dbReference type="InterPro" id="IPR051396">
    <property type="entry name" value="Bact_Antivir_Def_Nuclease"/>
</dbReference>
<reference evidence="2 3" key="1">
    <citation type="submission" date="2015-03" db="EMBL/GenBank/DDBJ databases">
        <authorList>
            <person name="Murphy D."/>
        </authorList>
    </citation>
    <scope>NUCLEOTIDE SEQUENCE [LARGE SCALE GENOMIC DNA]</scope>
    <source>
        <strain evidence="2 3">IP26249</strain>
    </source>
</reference>